<keyword evidence="1 5" id="KW-0560">Oxidoreductase</keyword>
<dbReference type="Gene3D" id="3.40.50.80">
    <property type="entry name" value="Nucleotide-binding domain of ferredoxin-NADP reductase (FNR) module"/>
    <property type="match status" value="1"/>
</dbReference>
<evidence type="ECO:0000256" key="2">
    <source>
        <dbReference type="ARBA" id="ARBA00023223"/>
    </source>
</evidence>
<dbReference type="PROSITE" id="PS51384">
    <property type="entry name" value="FAD_FR"/>
    <property type="match status" value="1"/>
</dbReference>
<evidence type="ECO:0000256" key="3">
    <source>
        <dbReference type="ARBA" id="ARBA00038177"/>
    </source>
</evidence>
<dbReference type="InterPro" id="IPR050415">
    <property type="entry name" value="MRET"/>
</dbReference>
<evidence type="ECO:0000313" key="6">
    <source>
        <dbReference type="Proteomes" id="UP000254968"/>
    </source>
</evidence>
<dbReference type="InterPro" id="IPR017927">
    <property type="entry name" value="FAD-bd_FR_type"/>
</dbReference>
<dbReference type="CDD" id="cd06189">
    <property type="entry name" value="flavin_oxioreductase"/>
    <property type="match status" value="1"/>
</dbReference>
<dbReference type="PANTHER" id="PTHR47354">
    <property type="entry name" value="NADH OXIDOREDUCTASE HCR"/>
    <property type="match status" value="1"/>
</dbReference>
<dbReference type="EMBL" id="UGNV01000001">
    <property type="protein sequence ID" value="STX27550.1"/>
    <property type="molecule type" value="Genomic_DNA"/>
</dbReference>
<dbReference type="AlphaFoldDB" id="A0A378HYK1"/>
<keyword evidence="6" id="KW-1185">Reference proteome</keyword>
<organism evidence="5 6">
    <name type="scientific">Legionella beliardensis</name>
    <dbReference type="NCBI Taxonomy" id="91822"/>
    <lineage>
        <taxon>Bacteria</taxon>
        <taxon>Pseudomonadati</taxon>
        <taxon>Pseudomonadota</taxon>
        <taxon>Gammaproteobacteria</taxon>
        <taxon>Legionellales</taxon>
        <taxon>Legionellaceae</taxon>
        <taxon>Legionella</taxon>
    </lineage>
</organism>
<dbReference type="SUPFAM" id="SSF63380">
    <property type="entry name" value="Riboflavin synthase domain-like"/>
    <property type="match status" value="1"/>
</dbReference>
<dbReference type="EC" id="1.17.1.-" evidence="5"/>
<dbReference type="GO" id="GO:0008218">
    <property type="term" value="P:bioluminescence"/>
    <property type="evidence" value="ECO:0007669"/>
    <property type="project" value="UniProtKB-KW"/>
</dbReference>
<name>A0A378HYK1_9GAMM</name>
<dbReference type="InterPro" id="IPR039261">
    <property type="entry name" value="FNR_nucleotide-bd"/>
</dbReference>
<dbReference type="RefSeq" id="WP_115301354.1">
    <property type="nucleotide sequence ID" value="NZ_CAAAHO010000003.1"/>
</dbReference>
<dbReference type="InterPro" id="IPR017938">
    <property type="entry name" value="Riboflavin_synthase-like_b-brl"/>
</dbReference>
<dbReference type="SUPFAM" id="SSF52343">
    <property type="entry name" value="Ferredoxin reductase-like, C-terminal NADP-linked domain"/>
    <property type="match status" value="1"/>
</dbReference>
<protein>
    <submittedName>
        <fullName evidence="5">NAD(P)H-flavin reductase</fullName>
        <ecNumber evidence="5">1.17.1.-</ecNumber>
    </submittedName>
</protein>
<keyword evidence="2" id="KW-0455">Luminescence</keyword>
<reference evidence="5 6" key="1">
    <citation type="submission" date="2018-06" db="EMBL/GenBank/DDBJ databases">
        <authorList>
            <consortium name="Pathogen Informatics"/>
            <person name="Doyle S."/>
        </authorList>
    </citation>
    <scope>NUCLEOTIDE SEQUENCE [LARGE SCALE GENOMIC DNA]</scope>
    <source>
        <strain evidence="5 6">NCTC13315</strain>
    </source>
</reference>
<gene>
    <name evidence="5" type="primary">ascD</name>
    <name evidence="5" type="ORF">NCTC13315_00056</name>
</gene>
<dbReference type="Pfam" id="PF00175">
    <property type="entry name" value="NAD_binding_1"/>
    <property type="match status" value="1"/>
</dbReference>
<evidence type="ECO:0000259" key="4">
    <source>
        <dbReference type="PROSITE" id="PS51384"/>
    </source>
</evidence>
<dbReference type="PRINTS" id="PR00410">
    <property type="entry name" value="PHEHYDRXLASE"/>
</dbReference>
<evidence type="ECO:0000313" key="5">
    <source>
        <dbReference type="EMBL" id="STX27550.1"/>
    </source>
</evidence>
<accession>A0A378HYK1</accession>
<dbReference type="Proteomes" id="UP000254968">
    <property type="component" value="Unassembled WGS sequence"/>
</dbReference>
<evidence type="ECO:0000256" key="1">
    <source>
        <dbReference type="ARBA" id="ARBA00023002"/>
    </source>
</evidence>
<feature type="domain" description="FAD-binding FR-type" evidence="4">
    <location>
        <begin position="3"/>
        <end position="100"/>
    </location>
</feature>
<dbReference type="OrthoDB" id="9806195at2"/>
<dbReference type="GO" id="GO:0016491">
    <property type="term" value="F:oxidoreductase activity"/>
    <property type="evidence" value="ECO:0007669"/>
    <property type="project" value="UniProtKB-KW"/>
</dbReference>
<sequence length="234" mass="26554">MTSAVISAQVEHIFPLTDRILKIILAPSNYIDYQAGQYLQILSADDSLSYSIANAPLGAHKYELHIRHVQQNPYNQKLFAEIRQRGAVNISLPFGDCHLNRLKSGAPILFIAGGTGFAPIKAMIEQLLATGDPRPFELYWSARSQSDLYMDDKVKQWQAHVNHFRYFPLLSDANLKDKIADYVFNQHTHDLNHYEIVIGGPFDMVYETRDALVSKGISANNMYSDAFSFEEKKE</sequence>
<proteinExistence type="inferred from homology"/>
<dbReference type="PANTHER" id="PTHR47354:SF7">
    <property type="entry name" value="NAD(P)H-FLAVIN REDUCTASE"/>
    <property type="match status" value="1"/>
</dbReference>
<comment type="similarity">
    <text evidence="3">Belongs to the Fre/LuxG FAD/NAD(P) flavoprotein oxidoreductase family.</text>
</comment>
<dbReference type="InterPro" id="IPR001433">
    <property type="entry name" value="OxRdtase_FAD/NAD-bd"/>
</dbReference>
<dbReference type="Gene3D" id="2.40.30.10">
    <property type="entry name" value="Translation factors"/>
    <property type="match status" value="1"/>
</dbReference>